<evidence type="ECO:0000256" key="4">
    <source>
        <dbReference type="ARBA" id="ARBA00034481"/>
    </source>
</evidence>
<evidence type="ECO:0000256" key="1">
    <source>
        <dbReference type="ARBA" id="ARBA00022603"/>
    </source>
</evidence>
<sequence>MGSIQIEFPIRNEENNFLQAMQLPGSAVLCLVLKAVIELDLFEIMAKAGPNAQISASEIVTSLPTSNPEAPLVLDRMLRFLASYSILKCSVVIDEEGNDKRLYSLTPICSNYIRNEDGFAIAPYLLAQFDKVFMQAWYQLKDSVLEGGTPFNREYGMHAFEYPGKDSRFNDVFNKGLQNLTGVTMKIILEVYKGFDGIEEVIDVGGGYGASLAWIVSKYPKIRGINFDLPHVIKDAPAIQGVEHVEGNMFESVPKVKTIFIKLILHDWDDDHCIRLLKNCFEALPNCGKVILVESILPESPQSDCVSNISFYFDIMMMTYNPGGRERTLKQFEALAKSAGFSAIKPIRQAYFYWVIEVYKN</sequence>
<organism evidence="8 9">
    <name type="scientific">Lithospermum erythrorhizon</name>
    <name type="common">Purple gromwell</name>
    <name type="synonym">Lithospermum officinale var. erythrorhizon</name>
    <dbReference type="NCBI Taxonomy" id="34254"/>
    <lineage>
        <taxon>Eukaryota</taxon>
        <taxon>Viridiplantae</taxon>
        <taxon>Streptophyta</taxon>
        <taxon>Embryophyta</taxon>
        <taxon>Tracheophyta</taxon>
        <taxon>Spermatophyta</taxon>
        <taxon>Magnoliopsida</taxon>
        <taxon>eudicotyledons</taxon>
        <taxon>Gunneridae</taxon>
        <taxon>Pentapetalae</taxon>
        <taxon>asterids</taxon>
        <taxon>lamiids</taxon>
        <taxon>Boraginales</taxon>
        <taxon>Boraginaceae</taxon>
        <taxon>Boraginoideae</taxon>
        <taxon>Lithospermeae</taxon>
        <taxon>Lithospermum</taxon>
    </lineage>
</organism>
<dbReference type="InterPro" id="IPR029063">
    <property type="entry name" value="SAM-dependent_MTases_sf"/>
</dbReference>
<dbReference type="GO" id="GO:0032259">
    <property type="term" value="P:methylation"/>
    <property type="evidence" value="ECO:0007669"/>
    <property type="project" value="UniProtKB-KW"/>
</dbReference>
<dbReference type="InterPro" id="IPR036390">
    <property type="entry name" value="WH_DNA-bd_sf"/>
</dbReference>
<dbReference type="Proteomes" id="UP001454036">
    <property type="component" value="Unassembled WGS sequence"/>
</dbReference>
<dbReference type="PIRSF" id="PIRSF005739">
    <property type="entry name" value="O-mtase"/>
    <property type="match status" value="1"/>
</dbReference>
<dbReference type="PANTHER" id="PTHR11746">
    <property type="entry name" value="O-METHYLTRANSFERASE"/>
    <property type="match status" value="1"/>
</dbReference>
<dbReference type="Pfam" id="PF08100">
    <property type="entry name" value="Dimerisation"/>
    <property type="match status" value="1"/>
</dbReference>
<gene>
    <name evidence="8" type="ORF">LIER_13139</name>
</gene>
<evidence type="ECO:0000259" key="7">
    <source>
        <dbReference type="Pfam" id="PF08100"/>
    </source>
</evidence>
<accession>A0AAV3PVY9</accession>
<dbReference type="InterPro" id="IPR036388">
    <property type="entry name" value="WH-like_DNA-bd_sf"/>
</dbReference>
<protein>
    <submittedName>
        <fullName evidence="8">Methyltransferase</fullName>
    </submittedName>
</protein>
<feature type="domain" description="O-methyltransferase C-terminal" evidence="6">
    <location>
        <begin position="137"/>
        <end position="342"/>
    </location>
</feature>
<dbReference type="SUPFAM" id="SSF46785">
    <property type="entry name" value="Winged helix' DNA-binding domain"/>
    <property type="match status" value="1"/>
</dbReference>
<dbReference type="InterPro" id="IPR012967">
    <property type="entry name" value="COMT_dimerisation"/>
</dbReference>
<dbReference type="Gene3D" id="1.10.10.10">
    <property type="entry name" value="Winged helix-like DNA-binding domain superfamily/Winged helix DNA-binding domain"/>
    <property type="match status" value="1"/>
</dbReference>
<dbReference type="PROSITE" id="PS51683">
    <property type="entry name" value="SAM_OMT_II"/>
    <property type="match status" value="1"/>
</dbReference>
<keyword evidence="1 8" id="KW-0489">Methyltransferase</keyword>
<dbReference type="Pfam" id="PF00891">
    <property type="entry name" value="Methyltransf_2"/>
    <property type="match status" value="1"/>
</dbReference>
<dbReference type="Gene3D" id="3.40.50.150">
    <property type="entry name" value="Vaccinia Virus protein VP39"/>
    <property type="match status" value="1"/>
</dbReference>
<evidence type="ECO:0000256" key="2">
    <source>
        <dbReference type="ARBA" id="ARBA00022679"/>
    </source>
</evidence>
<feature type="active site" description="Proton acceptor" evidence="5">
    <location>
        <position position="266"/>
    </location>
</feature>
<dbReference type="FunFam" id="1.10.10.10:FF:000357">
    <property type="entry name" value="Caffeic acid 3-O-methyltransferase"/>
    <property type="match status" value="1"/>
</dbReference>
<evidence type="ECO:0000313" key="9">
    <source>
        <dbReference type="Proteomes" id="UP001454036"/>
    </source>
</evidence>
<evidence type="ECO:0000313" key="8">
    <source>
        <dbReference type="EMBL" id="GAA0155400.1"/>
    </source>
</evidence>
<dbReference type="GO" id="GO:0008757">
    <property type="term" value="F:S-adenosylmethionine-dependent methyltransferase activity"/>
    <property type="evidence" value="ECO:0007669"/>
    <property type="project" value="UniProtKB-ARBA"/>
</dbReference>
<dbReference type="AlphaFoldDB" id="A0AAV3PVY9"/>
<dbReference type="GO" id="GO:0046983">
    <property type="term" value="F:protein dimerization activity"/>
    <property type="evidence" value="ECO:0007669"/>
    <property type="project" value="InterPro"/>
</dbReference>
<comment type="similarity">
    <text evidence="4">Belongs to the class I-like SAM-binding methyltransferase superfamily. Cation-independent O-methyltransferase family. COMT subfamily.</text>
</comment>
<dbReference type="SUPFAM" id="SSF53335">
    <property type="entry name" value="S-adenosyl-L-methionine-dependent methyltransferases"/>
    <property type="match status" value="1"/>
</dbReference>
<dbReference type="InterPro" id="IPR016461">
    <property type="entry name" value="COMT-like"/>
</dbReference>
<dbReference type="FunFam" id="3.40.50.150:FF:000061">
    <property type="entry name" value="Caffeic acid O-methyltransferase"/>
    <property type="match status" value="1"/>
</dbReference>
<dbReference type="InterPro" id="IPR001077">
    <property type="entry name" value="COMT_C"/>
</dbReference>
<reference evidence="8 9" key="1">
    <citation type="submission" date="2024-01" db="EMBL/GenBank/DDBJ databases">
        <title>The complete chloroplast genome sequence of Lithospermum erythrorhizon: insights into the phylogenetic relationship among Boraginaceae species and the maternal lineages of purple gromwells.</title>
        <authorList>
            <person name="Okada T."/>
            <person name="Watanabe K."/>
        </authorList>
    </citation>
    <scope>NUCLEOTIDE SEQUENCE [LARGE SCALE GENOMIC DNA]</scope>
</reference>
<name>A0AAV3PVY9_LITER</name>
<dbReference type="EMBL" id="BAABME010002611">
    <property type="protein sequence ID" value="GAA0155400.1"/>
    <property type="molecule type" value="Genomic_DNA"/>
</dbReference>
<keyword evidence="3" id="KW-0949">S-adenosyl-L-methionine</keyword>
<comment type="caution">
    <text evidence="8">The sequence shown here is derived from an EMBL/GenBank/DDBJ whole genome shotgun (WGS) entry which is preliminary data.</text>
</comment>
<proteinExistence type="inferred from homology"/>
<evidence type="ECO:0000256" key="5">
    <source>
        <dbReference type="PIRSR" id="PIRSR005739-1"/>
    </source>
</evidence>
<dbReference type="GO" id="GO:0008171">
    <property type="term" value="F:O-methyltransferase activity"/>
    <property type="evidence" value="ECO:0007669"/>
    <property type="project" value="InterPro"/>
</dbReference>
<dbReference type="CDD" id="cd02440">
    <property type="entry name" value="AdoMet_MTases"/>
    <property type="match status" value="1"/>
</dbReference>
<feature type="domain" description="O-methyltransferase dimerisation" evidence="7">
    <location>
        <begin position="21"/>
        <end position="114"/>
    </location>
</feature>
<keyword evidence="9" id="KW-1185">Reference proteome</keyword>
<evidence type="ECO:0000256" key="3">
    <source>
        <dbReference type="ARBA" id="ARBA00022691"/>
    </source>
</evidence>
<keyword evidence="2" id="KW-0808">Transferase</keyword>
<evidence type="ECO:0000259" key="6">
    <source>
        <dbReference type="Pfam" id="PF00891"/>
    </source>
</evidence>
<dbReference type="GO" id="GO:0009813">
    <property type="term" value="P:flavonoid biosynthetic process"/>
    <property type="evidence" value="ECO:0007669"/>
    <property type="project" value="UniProtKB-ARBA"/>
</dbReference>